<evidence type="ECO:0000313" key="5">
    <source>
        <dbReference type="EMBL" id="KEJ96169.1"/>
    </source>
</evidence>
<dbReference type="Proteomes" id="UP000027746">
    <property type="component" value="Unassembled WGS sequence"/>
</dbReference>
<dbReference type="CDD" id="cd14659">
    <property type="entry name" value="Imelysin-like_IPPA"/>
    <property type="match status" value="1"/>
</dbReference>
<feature type="chain" id="PRO_5001691740" description="Imelysin-like domain-containing protein" evidence="3">
    <location>
        <begin position="18"/>
        <end position="320"/>
    </location>
</feature>
<dbReference type="OrthoDB" id="5729110at2"/>
<dbReference type="Pfam" id="PF09375">
    <property type="entry name" value="Peptidase_M75"/>
    <property type="match status" value="1"/>
</dbReference>
<dbReference type="Gene3D" id="1.20.1420.20">
    <property type="entry name" value="M75 peptidase, HXXE motif"/>
    <property type="match status" value="1"/>
</dbReference>
<evidence type="ECO:0000256" key="1">
    <source>
        <dbReference type="ARBA" id="ARBA00004196"/>
    </source>
</evidence>
<reference evidence="5 6" key="1">
    <citation type="submission" date="2014-01" db="EMBL/GenBank/DDBJ databases">
        <title>Sulfitobacter sp. H3 (MCCC 1A00686) Genome Sequencing.</title>
        <authorList>
            <person name="Lai Q."/>
            <person name="Hong Z."/>
        </authorList>
    </citation>
    <scope>NUCLEOTIDE SEQUENCE [LARGE SCALE GENOMIC DNA]</scope>
    <source>
        <strain evidence="5 6">H3</strain>
    </source>
</reference>
<evidence type="ECO:0000256" key="3">
    <source>
        <dbReference type="SAM" id="SignalP"/>
    </source>
</evidence>
<evidence type="ECO:0000313" key="6">
    <source>
        <dbReference type="Proteomes" id="UP000027746"/>
    </source>
</evidence>
<keyword evidence="6" id="KW-1185">Reference proteome</keyword>
<comment type="subcellular location">
    <subcellularLocation>
        <location evidence="1">Cell envelope</location>
    </subcellularLocation>
</comment>
<feature type="domain" description="Imelysin-like" evidence="4">
    <location>
        <begin position="34"/>
        <end position="297"/>
    </location>
</feature>
<organism evidence="5 6">
    <name type="scientific">Pseudosulfitobacter pseudonitzschiae</name>
    <dbReference type="NCBI Taxonomy" id="1402135"/>
    <lineage>
        <taxon>Bacteria</taxon>
        <taxon>Pseudomonadati</taxon>
        <taxon>Pseudomonadota</taxon>
        <taxon>Alphaproteobacteria</taxon>
        <taxon>Rhodobacterales</taxon>
        <taxon>Roseobacteraceae</taxon>
        <taxon>Pseudosulfitobacter</taxon>
    </lineage>
</organism>
<accession>A0A073J2H4</accession>
<name>A0A073J2H4_9RHOB</name>
<dbReference type="InterPro" id="IPR018976">
    <property type="entry name" value="Imelysin-like"/>
</dbReference>
<proteinExistence type="predicted"/>
<dbReference type="AlphaFoldDB" id="A0A073J2H4"/>
<feature type="signal peptide" evidence="3">
    <location>
        <begin position="1"/>
        <end position="17"/>
    </location>
</feature>
<dbReference type="InterPro" id="IPR034984">
    <property type="entry name" value="Imelysin-like_IPPA"/>
</dbReference>
<sequence>MMRLAILFALLPLSAMADDRVDAALDQHILPAFAHLTDSTAALAASQDCAPVAAWAQASDAWQAVSHLRFGPTEVNNRGFALAYWPDPRGATPKALNTLLGDDAPAVADASVAGRGFYAMEFLLFDPAYPASDARCALVHALAEDANTTTKAIAQDWNDRYADLLRDPTNATYQSDTEALQELYKSLQTGLEFTSDTRIGRPLGTFDHPRATRAEMRRSGRSLNNVVVSLTSLQQLARALASEDPELTTEIDAAFDTALARADEIAQIEGGADFSFVDDPQNHLKLEVLQQNIDAIRDLLAMKLGPQLGVSAGFNSLDGD</sequence>
<dbReference type="GO" id="GO:0030313">
    <property type="term" value="C:cell envelope"/>
    <property type="evidence" value="ECO:0007669"/>
    <property type="project" value="UniProtKB-SubCell"/>
</dbReference>
<keyword evidence="2 3" id="KW-0732">Signal</keyword>
<comment type="caution">
    <text evidence="5">The sequence shown here is derived from an EMBL/GenBank/DDBJ whole genome shotgun (WGS) entry which is preliminary data.</text>
</comment>
<evidence type="ECO:0000259" key="4">
    <source>
        <dbReference type="Pfam" id="PF09375"/>
    </source>
</evidence>
<protein>
    <recommendedName>
        <fullName evidence="4">Imelysin-like domain-containing protein</fullName>
    </recommendedName>
</protein>
<dbReference type="EMBL" id="JAMD01000004">
    <property type="protein sequence ID" value="KEJ96169.1"/>
    <property type="molecule type" value="Genomic_DNA"/>
</dbReference>
<dbReference type="InterPro" id="IPR038352">
    <property type="entry name" value="Imelysin_sf"/>
</dbReference>
<gene>
    <name evidence="5" type="ORF">SUH3_18070</name>
</gene>
<evidence type="ECO:0000256" key="2">
    <source>
        <dbReference type="ARBA" id="ARBA00022729"/>
    </source>
</evidence>